<reference evidence="1 2" key="1">
    <citation type="journal article" date="2019" name="Genome Biol. Evol.">
        <title>Insights into the evolution of the New World diploid cottons (Gossypium, subgenus Houzingenia) based on genome sequencing.</title>
        <authorList>
            <person name="Grover C.E."/>
            <person name="Arick M.A. 2nd"/>
            <person name="Thrash A."/>
            <person name="Conover J.L."/>
            <person name="Sanders W.S."/>
            <person name="Peterson D.G."/>
            <person name="Frelichowski J.E."/>
            <person name="Scheffler J.A."/>
            <person name="Scheffler B.E."/>
            <person name="Wendel J.F."/>
        </authorList>
    </citation>
    <scope>NUCLEOTIDE SEQUENCE [LARGE SCALE GENOMIC DNA]</scope>
    <source>
        <strain evidence="1">4</strain>
        <tissue evidence="1">Leaf</tissue>
    </source>
</reference>
<sequence>MPVQVILAKTFRSLSACQRASE</sequence>
<proteinExistence type="predicted"/>
<gene>
    <name evidence="1" type="ORF">Golax_014373</name>
</gene>
<protein>
    <submittedName>
        <fullName evidence="1">Uncharacterized protein</fullName>
    </submittedName>
</protein>
<name>A0A7J8ZUX9_9ROSI</name>
<organism evidence="1 2">
    <name type="scientific">Gossypium laxum</name>
    <dbReference type="NCBI Taxonomy" id="34288"/>
    <lineage>
        <taxon>Eukaryota</taxon>
        <taxon>Viridiplantae</taxon>
        <taxon>Streptophyta</taxon>
        <taxon>Embryophyta</taxon>
        <taxon>Tracheophyta</taxon>
        <taxon>Spermatophyta</taxon>
        <taxon>Magnoliopsida</taxon>
        <taxon>eudicotyledons</taxon>
        <taxon>Gunneridae</taxon>
        <taxon>Pentapetalae</taxon>
        <taxon>rosids</taxon>
        <taxon>malvids</taxon>
        <taxon>Malvales</taxon>
        <taxon>Malvaceae</taxon>
        <taxon>Malvoideae</taxon>
        <taxon>Gossypium</taxon>
    </lineage>
</organism>
<accession>A0A7J8ZUX9</accession>
<comment type="caution">
    <text evidence="1">The sequence shown here is derived from an EMBL/GenBank/DDBJ whole genome shotgun (WGS) entry which is preliminary data.</text>
</comment>
<evidence type="ECO:0000313" key="2">
    <source>
        <dbReference type="Proteomes" id="UP000593574"/>
    </source>
</evidence>
<keyword evidence="2" id="KW-1185">Reference proteome</keyword>
<dbReference type="EMBL" id="JABEZV010000007">
    <property type="protein sequence ID" value="MBA0715480.1"/>
    <property type="molecule type" value="Genomic_DNA"/>
</dbReference>
<dbReference type="Proteomes" id="UP000593574">
    <property type="component" value="Unassembled WGS sequence"/>
</dbReference>
<evidence type="ECO:0000313" key="1">
    <source>
        <dbReference type="EMBL" id="MBA0715480.1"/>
    </source>
</evidence>
<dbReference type="AlphaFoldDB" id="A0A7J8ZUX9"/>